<dbReference type="Proteomes" id="UP000269903">
    <property type="component" value="Chromosome"/>
</dbReference>
<proteinExistence type="predicted"/>
<dbReference type="PANTHER" id="PTHR43233:SF1">
    <property type="entry name" value="FAMILY N-ACETYLTRANSFERASE, PUTATIVE (AFU_ORTHOLOGUE AFUA_6G03350)-RELATED"/>
    <property type="match status" value="1"/>
</dbReference>
<gene>
    <name evidence="1" type="ORF">NCTC6180_00616</name>
</gene>
<dbReference type="CDD" id="cd04301">
    <property type="entry name" value="NAT_SF"/>
    <property type="match status" value="1"/>
</dbReference>
<dbReference type="AlphaFoldDB" id="A0A2X3SZA9"/>
<protein>
    <submittedName>
        <fullName evidence="1">Acetyltransferase</fullName>
    </submittedName>
</protein>
<dbReference type="PROSITE" id="PS51186">
    <property type="entry name" value="GNAT"/>
    <property type="match status" value="1"/>
</dbReference>
<reference evidence="1 2" key="1">
    <citation type="submission" date="2018-12" db="EMBL/GenBank/DDBJ databases">
        <authorList>
            <consortium name="Pathogen Informatics"/>
        </authorList>
    </citation>
    <scope>NUCLEOTIDE SEQUENCE [LARGE SCALE GENOMIC DNA]</scope>
    <source>
        <strain evidence="1 2">NCTC6180</strain>
    </source>
</reference>
<dbReference type="GO" id="GO:0016747">
    <property type="term" value="F:acyltransferase activity, transferring groups other than amino-acyl groups"/>
    <property type="evidence" value="ECO:0007669"/>
    <property type="project" value="InterPro"/>
</dbReference>
<dbReference type="Pfam" id="PF13673">
    <property type="entry name" value="Acetyltransf_10"/>
    <property type="match status" value="1"/>
</dbReference>
<keyword evidence="1" id="KW-0808">Transferase</keyword>
<dbReference type="SUPFAM" id="SSF55729">
    <property type="entry name" value="Acyl-CoA N-acyltransferases (Nat)"/>
    <property type="match status" value="1"/>
</dbReference>
<dbReference type="EMBL" id="LR134317">
    <property type="protein sequence ID" value="VEF05998.1"/>
    <property type="molecule type" value="Genomic_DNA"/>
</dbReference>
<dbReference type="InterPro" id="IPR000182">
    <property type="entry name" value="GNAT_dom"/>
</dbReference>
<dbReference type="InterPro" id="IPR053144">
    <property type="entry name" value="Acetyltransferase_Butenolide"/>
</dbReference>
<organism evidence="1 2">
    <name type="scientific">Streptococcus equi subsp. zooepidemicus</name>
    <dbReference type="NCBI Taxonomy" id="40041"/>
    <lineage>
        <taxon>Bacteria</taxon>
        <taxon>Bacillati</taxon>
        <taxon>Bacillota</taxon>
        <taxon>Bacilli</taxon>
        <taxon>Lactobacillales</taxon>
        <taxon>Streptococcaceae</taxon>
        <taxon>Streptococcus</taxon>
    </lineage>
</organism>
<name>A0A2X3SZA9_STRSZ</name>
<evidence type="ECO:0000313" key="2">
    <source>
        <dbReference type="Proteomes" id="UP000269903"/>
    </source>
</evidence>
<sequence length="135" mass="14941">MAGSIVFQKNHMISTQAFARVLEASGIKRPTKDEARLSQMLKHSDYLWTAWEGDKLVGVARALTDYAYVCYISDLAVDQAYQGQGIGKQLLSFISEDLGDAVALVLLSAPSAMSYYPKLGFEQSDKAFIIPRKPF</sequence>
<dbReference type="PANTHER" id="PTHR43233">
    <property type="entry name" value="FAMILY N-ACETYLTRANSFERASE, PUTATIVE (AFU_ORTHOLOGUE AFUA_6G03350)-RELATED"/>
    <property type="match status" value="1"/>
</dbReference>
<accession>A0A2X3SZA9</accession>
<dbReference type="RefSeq" id="WP_021320857.1">
    <property type="nucleotide sequence ID" value="NZ_JAHLGY010000001.1"/>
</dbReference>
<dbReference type="Gene3D" id="3.40.630.30">
    <property type="match status" value="1"/>
</dbReference>
<dbReference type="STRING" id="1051072.SeseC_01509"/>
<dbReference type="InterPro" id="IPR016181">
    <property type="entry name" value="Acyl_CoA_acyltransferase"/>
</dbReference>
<evidence type="ECO:0000313" key="1">
    <source>
        <dbReference type="EMBL" id="VEF05998.1"/>
    </source>
</evidence>